<keyword evidence="2" id="KW-1185">Reference proteome</keyword>
<gene>
    <name evidence="1" type="ORF">RchiOBHm_Chr2g0131801</name>
</gene>
<reference evidence="1 2" key="1">
    <citation type="journal article" date="2018" name="Nat. Genet.">
        <title>The Rosa genome provides new insights in the design of modern roses.</title>
        <authorList>
            <person name="Bendahmane M."/>
        </authorList>
    </citation>
    <scope>NUCLEOTIDE SEQUENCE [LARGE SCALE GENOMIC DNA]</scope>
    <source>
        <strain evidence="2">cv. Old Blush</strain>
    </source>
</reference>
<organism evidence="1 2">
    <name type="scientific">Rosa chinensis</name>
    <name type="common">China rose</name>
    <dbReference type="NCBI Taxonomy" id="74649"/>
    <lineage>
        <taxon>Eukaryota</taxon>
        <taxon>Viridiplantae</taxon>
        <taxon>Streptophyta</taxon>
        <taxon>Embryophyta</taxon>
        <taxon>Tracheophyta</taxon>
        <taxon>Spermatophyta</taxon>
        <taxon>Magnoliopsida</taxon>
        <taxon>eudicotyledons</taxon>
        <taxon>Gunneridae</taxon>
        <taxon>Pentapetalae</taxon>
        <taxon>rosids</taxon>
        <taxon>fabids</taxon>
        <taxon>Rosales</taxon>
        <taxon>Rosaceae</taxon>
        <taxon>Rosoideae</taxon>
        <taxon>Rosoideae incertae sedis</taxon>
        <taxon>Rosa</taxon>
    </lineage>
</organism>
<dbReference type="AlphaFoldDB" id="A0A2P6RV61"/>
<accession>A0A2P6RV61</accession>
<dbReference type="Proteomes" id="UP000238479">
    <property type="component" value="Chromosome 2"/>
</dbReference>
<dbReference type="EMBL" id="PDCK01000040">
    <property type="protein sequence ID" value="PRQ50311.1"/>
    <property type="molecule type" value="Genomic_DNA"/>
</dbReference>
<evidence type="ECO:0000313" key="2">
    <source>
        <dbReference type="Proteomes" id="UP000238479"/>
    </source>
</evidence>
<evidence type="ECO:0000313" key="1">
    <source>
        <dbReference type="EMBL" id="PRQ50311.1"/>
    </source>
</evidence>
<sequence length="76" mass="8539">MILPSTLQVHAIHICHASILIAKLNKYGKLKQNFITCSMCLSFFNQPPSGKATPHNDNDRYAALQSSFSFEKTVRD</sequence>
<protein>
    <submittedName>
        <fullName evidence="1">Uncharacterized protein</fullName>
    </submittedName>
</protein>
<name>A0A2P6RV61_ROSCH</name>
<proteinExistence type="predicted"/>
<comment type="caution">
    <text evidence="1">The sequence shown here is derived from an EMBL/GenBank/DDBJ whole genome shotgun (WGS) entry which is preliminary data.</text>
</comment>
<dbReference type="Gramene" id="PRQ50311">
    <property type="protein sequence ID" value="PRQ50311"/>
    <property type="gene ID" value="RchiOBHm_Chr2g0131801"/>
</dbReference>